<feature type="compositionally biased region" description="Low complexity" evidence="1">
    <location>
        <begin position="538"/>
        <end position="549"/>
    </location>
</feature>
<comment type="caution">
    <text evidence="2">The sequence shown here is derived from an EMBL/GenBank/DDBJ whole genome shotgun (WGS) entry which is preliminary data.</text>
</comment>
<dbReference type="Proteomes" id="UP001189429">
    <property type="component" value="Unassembled WGS sequence"/>
</dbReference>
<feature type="compositionally biased region" description="Basic and acidic residues" evidence="1">
    <location>
        <begin position="18"/>
        <end position="29"/>
    </location>
</feature>
<gene>
    <name evidence="2" type="ORF">PCOR1329_LOCUS13344</name>
</gene>
<dbReference type="EMBL" id="CAUYUJ010003938">
    <property type="protein sequence ID" value="CAK0807468.1"/>
    <property type="molecule type" value="Genomic_DNA"/>
</dbReference>
<feature type="region of interest" description="Disordered" evidence="1">
    <location>
        <begin position="1"/>
        <end position="29"/>
    </location>
</feature>
<feature type="compositionally biased region" description="Low complexity" evidence="1">
    <location>
        <begin position="457"/>
        <end position="473"/>
    </location>
</feature>
<evidence type="ECO:0000256" key="1">
    <source>
        <dbReference type="SAM" id="MobiDB-lite"/>
    </source>
</evidence>
<feature type="compositionally biased region" description="Gly residues" evidence="1">
    <location>
        <begin position="267"/>
        <end position="281"/>
    </location>
</feature>
<feature type="compositionally biased region" description="Low complexity" evidence="1">
    <location>
        <begin position="353"/>
        <end position="378"/>
    </location>
</feature>
<feature type="non-terminal residue" evidence="2">
    <location>
        <position position="583"/>
    </location>
</feature>
<feature type="region of interest" description="Disordered" evidence="1">
    <location>
        <begin position="170"/>
        <end position="439"/>
    </location>
</feature>
<protein>
    <submittedName>
        <fullName evidence="2">Uncharacterized protein</fullName>
    </submittedName>
</protein>
<organism evidence="2 3">
    <name type="scientific">Prorocentrum cordatum</name>
    <dbReference type="NCBI Taxonomy" id="2364126"/>
    <lineage>
        <taxon>Eukaryota</taxon>
        <taxon>Sar</taxon>
        <taxon>Alveolata</taxon>
        <taxon>Dinophyceae</taxon>
        <taxon>Prorocentrales</taxon>
        <taxon>Prorocentraceae</taxon>
        <taxon>Prorocentrum</taxon>
    </lineage>
</organism>
<feature type="compositionally biased region" description="Basic and acidic residues" evidence="1">
    <location>
        <begin position="298"/>
        <end position="314"/>
    </location>
</feature>
<name>A0ABN9QMW6_9DINO</name>
<reference evidence="2" key="1">
    <citation type="submission" date="2023-10" db="EMBL/GenBank/DDBJ databases">
        <authorList>
            <person name="Chen Y."/>
            <person name="Shah S."/>
            <person name="Dougan E. K."/>
            <person name="Thang M."/>
            <person name="Chan C."/>
        </authorList>
    </citation>
    <scope>NUCLEOTIDE SEQUENCE [LARGE SCALE GENOMIC DNA]</scope>
</reference>
<keyword evidence="3" id="KW-1185">Reference proteome</keyword>
<accession>A0ABN9QMW6</accession>
<feature type="compositionally biased region" description="Basic residues" evidence="1">
    <location>
        <begin position="206"/>
        <end position="222"/>
    </location>
</feature>
<evidence type="ECO:0000313" key="3">
    <source>
        <dbReference type="Proteomes" id="UP001189429"/>
    </source>
</evidence>
<feature type="compositionally biased region" description="Basic residues" evidence="1">
    <location>
        <begin position="325"/>
        <end position="336"/>
    </location>
</feature>
<feature type="non-terminal residue" evidence="2">
    <location>
        <position position="1"/>
    </location>
</feature>
<proteinExistence type="predicted"/>
<feature type="compositionally biased region" description="Basic and acidic residues" evidence="1">
    <location>
        <begin position="170"/>
        <end position="191"/>
    </location>
</feature>
<feature type="compositionally biased region" description="Low complexity" evidence="1">
    <location>
        <begin position="282"/>
        <end position="297"/>
    </location>
</feature>
<evidence type="ECO:0000313" key="2">
    <source>
        <dbReference type="EMBL" id="CAK0807468.1"/>
    </source>
</evidence>
<feature type="compositionally biased region" description="Basic and acidic residues" evidence="1">
    <location>
        <begin position="241"/>
        <end position="252"/>
    </location>
</feature>
<feature type="compositionally biased region" description="Basic and acidic residues" evidence="1">
    <location>
        <begin position="494"/>
        <end position="506"/>
    </location>
</feature>
<feature type="compositionally biased region" description="Low complexity" evidence="1">
    <location>
        <begin position="556"/>
        <end position="567"/>
    </location>
</feature>
<feature type="compositionally biased region" description="Basic and acidic residues" evidence="1">
    <location>
        <begin position="411"/>
        <end position="424"/>
    </location>
</feature>
<sequence>AADAESRLAAIASDLEDERQRSEELERRVAAHEERERVLAAAAACATPRQESPDQRVSQLQAQLEAAEEEAQRLREWLDEQSLRELTAETQRLEEIKRVREDVGAQVEAAKKEVLNENKDLRVRIRELEKGPEGTVQVKVRLIELEKKLGEQTEALSAAETERDRLRLHAEQASKETSSLRRELESARDGARAAPGPQRRGEASRHPCRGWRRTRAWWRRRVRGGEGAPRGTAQGAPRGARGGDGHQVPGDRHHPRRRARRVVAPGEGAGGLPGPGQGPLRGGPVAAARRGGPAAALRGERGRELGRGARRRGEVAGPGPWAREGHRHAGAQRRRDRAPGLRGRGAAEPEQGPPALAAGRAAGAAGERGRVPQAPGARGRLRAGGGPRLWAECSSRGALQPQAEDQAPAGDKGREHVFASRAQEDQTGGGSAGESGPELPLLRSRVRRCSHCSCVVWPAHPGAAPAKGQQPAHHPQPREGRAAAEDAGPAAHAGLERVHRLPEPRNGRGRAAAAGRGGDPRGARRRPPGGGAARARRGAAAGPRAPPGVRAGGAGPRLLPPRGRAAGCRYEDEGRGRGRRRRR</sequence>
<feature type="region of interest" description="Disordered" evidence="1">
    <location>
        <begin position="457"/>
        <end position="583"/>
    </location>
</feature>